<sequence length="161" mass="17778">MASTAASSSASQVGGLPWIDCPKCKIQVIRRKSKAGNMYYTCPNNFPNDDTCGNCWFEDQYLAYLRANHPDKLRDVEVEGVQGPFVAPAVQVIEQKSDTKIGMMDLKVQISDLKVDILKLKQELKELKNGGLNKAFSLGNALVAVVMLNLFVSLLLVAVWK</sequence>
<dbReference type="EMBL" id="CAJGYO010000002">
    <property type="protein sequence ID" value="CAD6210647.1"/>
    <property type="molecule type" value="Genomic_DNA"/>
</dbReference>
<evidence type="ECO:0000256" key="1">
    <source>
        <dbReference type="SAM" id="Coils"/>
    </source>
</evidence>
<dbReference type="AlphaFoldDB" id="A0A811MPZ0"/>
<feature type="transmembrane region" description="Helical" evidence="2">
    <location>
        <begin position="135"/>
        <end position="160"/>
    </location>
</feature>
<keyword evidence="4" id="KW-1185">Reference proteome</keyword>
<proteinExistence type="predicted"/>
<comment type="caution">
    <text evidence="3">The sequence shown here is derived from an EMBL/GenBank/DDBJ whole genome shotgun (WGS) entry which is preliminary data.</text>
</comment>
<dbReference type="Proteomes" id="UP000604825">
    <property type="component" value="Unassembled WGS sequence"/>
</dbReference>
<reference evidence="3" key="1">
    <citation type="submission" date="2020-10" db="EMBL/GenBank/DDBJ databases">
        <authorList>
            <person name="Han B."/>
            <person name="Lu T."/>
            <person name="Zhao Q."/>
            <person name="Huang X."/>
            <person name="Zhao Y."/>
        </authorList>
    </citation>
    <scope>NUCLEOTIDE SEQUENCE</scope>
</reference>
<keyword evidence="2" id="KW-1133">Transmembrane helix</keyword>
<keyword evidence="2" id="KW-0812">Transmembrane</keyword>
<evidence type="ECO:0008006" key="5">
    <source>
        <dbReference type="Google" id="ProtNLM"/>
    </source>
</evidence>
<evidence type="ECO:0000313" key="3">
    <source>
        <dbReference type="EMBL" id="CAD6210647.1"/>
    </source>
</evidence>
<gene>
    <name evidence="3" type="ORF">NCGR_LOCUS6704</name>
</gene>
<evidence type="ECO:0000313" key="4">
    <source>
        <dbReference type="Proteomes" id="UP000604825"/>
    </source>
</evidence>
<protein>
    <recommendedName>
        <fullName evidence="5">Zinc finger GRF-type domain-containing protein</fullName>
    </recommendedName>
</protein>
<keyword evidence="2" id="KW-0472">Membrane</keyword>
<name>A0A811MPZ0_9POAL</name>
<dbReference type="OrthoDB" id="695870at2759"/>
<accession>A0A811MPZ0</accession>
<evidence type="ECO:0000256" key="2">
    <source>
        <dbReference type="SAM" id="Phobius"/>
    </source>
</evidence>
<feature type="coiled-coil region" evidence="1">
    <location>
        <begin position="103"/>
        <end position="130"/>
    </location>
</feature>
<organism evidence="3 4">
    <name type="scientific">Miscanthus lutarioriparius</name>
    <dbReference type="NCBI Taxonomy" id="422564"/>
    <lineage>
        <taxon>Eukaryota</taxon>
        <taxon>Viridiplantae</taxon>
        <taxon>Streptophyta</taxon>
        <taxon>Embryophyta</taxon>
        <taxon>Tracheophyta</taxon>
        <taxon>Spermatophyta</taxon>
        <taxon>Magnoliopsida</taxon>
        <taxon>Liliopsida</taxon>
        <taxon>Poales</taxon>
        <taxon>Poaceae</taxon>
        <taxon>PACMAD clade</taxon>
        <taxon>Panicoideae</taxon>
        <taxon>Andropogonodae</taxon>
        <taxon>Andropogoneae</taxon>
        <taxon>Saccharinae</taxon>
        <taxon>Miscanthus</taxon>
    </lineage>
</organism>
<keyword evidence="1" id="KW-0175">Coiled coil</keyword>